<keyword evidence="1" id="KW-0227">DNA damage</keyword>
<dbReference type="PANTHER" id="PTHR10492">
    <property type="match status" value="1"/>
</dbReference>
<reference evidence="4" key="1">
    <citation type="submission" date="2021-07" db="EMBL/GenBank/DDBJ databases">
        <authorList>
            <person name="Catto M.A."/>
            <person name="Jacobson A."/>
            <person name="Kennedy G."/>
            <person name="Labadie P."/>
            <person name="Hunt B.G."/>
            <person name="Srinivasan R."/>
        </authorList>
    </citation>
    <scope>NUCLEOTIDE SEQUENCE</scope>
    <source>
        <strain evidence="4">PL_HMW_Pooled</strain>
        <tissue evidence="4">Head</tissue>
    </source>
</reference>
<protein>
    <recommendedName>
        <fullName evidence="1">ATP-dependent DNA helicase</fullName>
        <ecNumber evidence="1">5.6.2.3</ecNumber>
    </recommendedName>
</protein>
<feature type="domain" description="DNA helicase Pif1-like DEAD-box helicase" evidence="2">
    <location>
        <begin position="129"/>
        <end position="313"/>
    </location>
</feature>
<dbReference type="GO" id="GO:0016787">
    <property type="term" value="F:hydrolase activity"/>
    <property type="evidence" value="ECO:0007669"/>
    <property type="project" value="UniProtKB-KW"/>
</dbReference>
<dbReference type="GO" id="GO:0043139">
    <property type="term" value="F:5'-3' DNA helicase activity"/>
    <property type="evidence" value="ECO:0007669"/>
    <property type="project" value="UniProtKB-EC"/>
</dbReference>
<evidence type="ECO:0000256" key="1">
    <source>
        <dbReference type="RuleBase" id="RU363044"/>
    </source>
</evidence>
<accession>A0AAE1HXE9</accession>
<dbReference type="EMBL" id="JAHWGI010001403">
    <property type="protein sequence ID" value="KAK3929742.1"/>
    <property type="molecule type" value="Genomic_DNA"/>
</dbReference>
<keyword evidence="1 4" id="KW-0347">Helicase</keyword>
<comment type="catalytic activity">
    <reaction evidence="1">
        <text>ATP + H2O = ADP + phosphate + H(+)</text>
        <dbReference type="Rhea" id="RHEA:13065"/>
        <dbReference type="ChEBI" id="CHEBI:15377"/>
        <dbReference type="ChEBI" id="CHEBI:15378"/>
        <dbReference type="ChEBI" id="CHEBI:30616"/>
        <dbReference type="ChEBI" id="CHEBI:43474"/>
        <dbReference type="ChEBI" id="CHEBI:456216"/>
        <dbReference type="EC" id="5.6.2.3"/>
    </reaction>
</comment>
<organism evidence="4 5">
    <name type="scientific">Frankliniella fusca</name>
    <dbReference type="NCBI Taxonomy" id="407009"/>
    <lineage>
        <taxon>Eukaryota</taxon>
        <taxon>Metazoa</taxon>
        <taxon>Ecdysozoa</taxon>
        <taxon>Arthropoda</taxon>
        <taxon>Hexapoda</taxon>
        <taxon>Insecta</taxon>
        <taxon>Pterygota</taxon>
        <taxon>Neoptera</taxon>
        <taxon>Paraneoptera</taxon>
        <taxon>Thysanoptera</taxon>
        <taxon>Terebrantia</taxon>
        <taxon>Thripoidea</taxon>
        <taxon>Thripidae</taxon>
        <taxon>Frankliniella</taxon>
    </lineage>
</organism>
<dbReference type="Pfam" id="PF21530">
    <property type="entry name" value="Pif1_2B_dom"/>
    <property type="match status" value="1"/>
</dbReference>
<dbReference type="PANTHER" id="PTHR10492:SF57">
    <property type="entry name" value="ATP-DEPENDENT DNA HELICASE"/>
    <property type="match status" value="1"/>
</dbReference>
<keyword evidence="1" id="KW-0547">Nucleotide-binding</keyword>
<reference evidence="4" key="2">
    <citation type="journal article" date="2023" name="BMC Genomics">
        <title>Pest status, molecular evolution, and epigenetic factors derived from the genome assembly of Frankliniella fusca, a thysanopteran phytovirus vector.</title>
        <authorList>
            <person name="Catto M.A."/>
            <person name="Labadie P.E."/>
            <person name="Jacobson A.L."/>
            <person name="Kennedy G.G."/>
            <person name="Srinivasan R."/>
            <person name="Hunt B.G."/>
        </authorList>
    </citation>
    <scope>NUCLEOTIDE SEQUENCE</scope>
    <source>
        <strain evidence="4">PL_HMW_Pooled</strain>
    </source>
</reference>
<dbReference type="GO" id="GO:0000723">
    <property type="term" value="P:telomere maintenance"/>
    <property type="evidence" value="ECO:0007669"/>
    <property type="project" value="InterPro"/>
</dbReference>
<keyword evidence="5" id="KW-1185">Reference proteome</keyword>
<dbReference type="EC" id="5.6.2.3" evidence="1"/>
<feature type="domain" description="DNA helicase Pif1-like 2B" evidence="3">
    <location>
        <begin position="389"/>
        <end position="434"/>
    </location>
</feature>
<keyword evidence="1" id="KW-0233">DNA recombination</keyword>
<dbReference type="InterPro" id="IPR049163">
    <property type="entry name" value="Pif1-like_2B_dom"/>
</dbReference>
<keyword evidence="1" id="KW-0234">DNA repair</keyword>
<name>A0AAE1HXE9_9NEOP</name>
<dbReference type="GO" id="GO:0006281">
    <property type="term" value="P:DNA repair"/>
    <property type="evidence" value="ECO:0007669"/>
    <property type="project" value="UniProtKB-KW"/>
</dbReference>
<feature type="non-terminal residue" evidence="4">
    <location>
        <position position="1"/>
    </location>
</feature>
<dbReference type="InterPro" id="IPR027417">
    <property type="entry name" value="P-loop_NTPase"/>
</dbReference>
<sequence>MYRHRYSNCRNDFELFTQMALDHIESILLQHNVCLAHFGLPSLTMTDDDLRLHTLVSEMEEEIALVDKAEEHAVITVKVKGNPEQLVAFSTIMSAVHGSWERGNLFYLKGTLMKMECTARSVHTPLTPYFHPGRGGRGKTFLLNTIILTCEMEGIPIQVSAFTGVAARLLKSGKTSHKVFGLSVKDSDEQLLGTIGSSISLQSQQAQRLREAKMIIWGEISMATALQLETVLLKEVTGRPEPFGNICVVLSGDFLQCLPVLPGKGRKDIVEAAIPSHSLWPEFQILRLEKIMRLNSDDEEFANWMVSVGTGAADLSGSTHIGIPLELTVESREDLIHHVFGDYSSPLRGDAAILCPRNDTVNELNEMLLDRISGSAVQNFNDVTLTPQYLESLNPSSLPFHRLHLRVGAILMLMRNMNFDSGLCNGTKLIIRGLGDNASYCQPIEGNGI</sequence>
<keyword evidence="1" id="KW-0378">Hydrolase</keyword>
<evidence type="ECO:0000313" key="5">
    <source>
        <dbReference type="Proteomes" id="UP001219518"/>
    </source>
</evidence>
<dbReference type="SUPFAM" id="SSF52540">
    <property type="entry name" value="P-loop containing nucleoside triphosphate hydrolases"/>
    <property type="match status" value="2"/>
</dbReference>
<evidence type="ECO:0000313" key="4">
    <source>
        <dbReference type="EMBL" id="KAK3929742.1"/>
    </source>
</evidence>
<dbReference type="Proteomes" id="UP001219518">
    <property type="component" value="Unassembled WGS sequence"/>
</dbReference>
<dbReference type="Pfam" id="PF05970">
    <property type="entry name" value="PIF1"/>
    <property type="match status" value="1"/>
</dbReference>
<comment type="caution">
    <text evidence="4">The sequence shown here is derived from an EMBL/GenBank/DDBJ whole genome shotgun (WGS) entry which is preliminary data.</text>
</comment>
<dbReference type="InterPro" id="IPR010285">
    <property type="entry name" value="DNA_helicase_pif1-like_DEAD"/>
</dbReference>
<dbReference type="GO" id="GO:0005524">
    <property type="term" value="F:ATP binding"/>
    <property type="evidence" value="ECO:0007669"/>
    <property type="project" value="UniProtKB-KW"/>
</dbReference>
<evidence type="ECO:0000259" key="3">
    <source>
        <dbReference type="Pfam" id="PF21530"/>
    </source>
</evidence>
<comment type="similarity">
    <text evidence="1">Belongs to the helicase family.</text>
</comment>
<comment type="cofactor">
    <cofactor evidence="1">
        <name>Mg(2+)</name>
        <dbReference type="ChEBI" id="CHEBI:18420"/>
    </cofactor>
</comment>
<dbReference type="GO" id="GO:0006310">
    <property type="term" value="P:DNA recombination"/>
    <property type="evidence" value="ECO:0007669"/>
    <property type="project" value="UniProtKB-KW"/>
</dbReference>
<keyword evidence="1" id="KW-0067">ATP-binding</keyword>
<evidence type="ECO:0000259" key="2">
    <source>
        <dbReference type="Pfam" id="PF05970"/>
    </source>
</evidence>
<gene>
    <name evidence="4" type="ORF">KUF71_019583</name>
</gene>
<dbReference type="AlphaFoldDB" id="A0AAE1HXE9"/>
<dbReference type="Gene3D" id="3.40.50.300">
    <property type="entry name" value="P-loop containing nucleotide triphosphate hydrolases"/>
    <property type="match status" value="1"/>
</dbReference>
<proteinExistence type="inferred from homology"/>